<protein>
    <recommendedName>
        <fullName evidence="3">HAT C-terminal dimerisation domain-containing protein</fullName>
    </recommendedName>
</protein>
<accession>G5A780</accession>
<dbReference type="Proteomes" id="UP000002640">
    <property type="component" value="Unassembled WGS sequence"/>
</dbReference>
<dbReference type="PANTHER" id="PTHR40866">
    <property type="entry name" value="BED-TYPE DOMAIN-CONTAINING PROTEIN"/>
    <property type="match status" value="1"/>
</dbReference>
<reference evidence="1 2" key="1">
    <citation type="journal article" date="2006" name="Science">
        <title>Phytophthora genome sequences uncover evolutionary origins and mechanisms of pathogenesis.</title>
        <authorList>
            <person name="Tyler B.M."/>
            <person name="Tripathy S."/>
            <person name="Zhang X."/>
            <person name="Dehal P."/>
            <person name="Jiang R.H."/>
            <person name="Aerts A."/>
            <person name="Arredondo F.D."/>
            <person name="Baxter L."/>
            <person name="Bensasson D."/>
            <person name="Beynon J.L."/>
            <person name="Chapman J."/>
            <person name="Damasceno C.M."/>
            <person name="Dorrance A.E."/>
            <person name="Dou D."/>
            <person name="Dickerman A.W."/>
            <person name="Dubchak I.L."/>
            <person name="Garbelotto M."/>
            <person name="Gijzen M."/>
            <person name="Gordon S.G."/>
            <person name="Govers F."/>
            <person name="Grunwald N.J."/>
            <person name="Huang W."/>
            <person name="Ivors K.L."/>
            <person name="Jones R.W."/>
            <person name="Kamoun S."/>
            <person name="Krampis K."/>
            <person name="Lamour K.H."/>
            <person name="Lee M.K."/>
            <person name="McDonald W.H."/>
            <person name="Medina M."/>
            <person name="Meijer H.J."/>
            <person name="Nordberg E.K."/>
            <person name="Maclean D.J."/>
            <person name="Ospina-Giraldo M.D."/>
            <person name="Morris P.F."/>
            <person name="Phuntumart V."/>
            <person name="Putnam N.H."/>
            <person name="Rash S."/>
            <person name="Rose J.K."/>
            <person name="Sakihama Y."/>
            <person name="Salamov A.A."/>
            <person name="Savidor A."/>
            <person name="Scheuring C.F."/>
            <person name="Smith B.M."/>
            <person name="Sobral B.W."/>
            <person name="Terry A."/>
            <person name="Torto-Alalibo T.A."/>
            <person name="Win J."/>
            <person name="Xu Z."/>
            <person name="Zhang H."/>
            <person name="Grigoriev I.V."/>
            <person name="Rokhsar D.S."/>
            <person name="Boore J.L."/>
        </authorList>
    </citation>
    <scope>NUCLEOTIDE SEQUENCE [LARGE SCALE GENOMIC DNA]</scope>
    <source>
        <strain evidence="1 2">P6497</strain>
    </source>
</reference>
<evidence type="ECO:0008006" key="3">
    <source>
        <dbReference type="Google" id="ProtNLM"/>
    </source>
</evidence>
<dbReference type="KEGG" id="psoj:PHYSODRAFT_525912"/>
<dbReference type="SUPFAM" id="SSF53098">
    <property type="entry name" value="Ribonuclease H-like"/>
    <property type="match status" value="1"/>
</dbReference>
<evidence type="ECO:0000313" key="2">
    <source>
        <dbReference type="Proteomes" id="UP000002640"/>
    </source>
</evidence>
<evidence type="ECO:0000313" key="1">
    <source>
        <dbReference type="EMBL" id="EGZ09185.1"/>
    </source>
</evidence>
<dbReference type="GeneID" id="20660937"/>
<organism evidence="1 2">
    <name type="scientific">Phytophthora sojae (strain P6497)</name>
    <name type="common">Soybean stem and root rot agent</name>
    <name type="synonym">Phytophthora megasperma f. sp. glycines</name>
    <dbReference type="NCBI Taxonomy" id="1094619"/>
    <lineage>
        <taxon>Eukaryota</taxon>
        <taxon>Sar</taxon>
        <taxon>Stramenopiles</taxon>
        <taxon>Oomycota</taxon>
        <taxon>Peronosporomycetes</taxon>
        <taxon>Peronosporales</taxon>
        <taxon>Peronosporaceae</taxon>
        <taxon>Phytophthora</taxon>
    </lineage>
</organism>
<keyword evidence="2" id="KW-1185">Reference proteome</keyword>
<name>G5A780_PHYSP</name>
<dbReference type="OMA" id="YCKLREC"/>
<dbReference type="RefSeq" id="XP_009535818.1">
    <property type="nucleotide sequence ID" value="XM_009537523.1"/>
</dbReference>
<dbReference type="PANTHER" id="PTHR40866:SF1">
    <property type="entry name" value="BED-TYPE DOMAIN-CONTAINING PROTEIN"/>
    <property type="match status" value="1"/>
</dbReference>
<dbReference type="AlphaFoldDB" id="G5A780"/>
<sequence>MEAVTKAMETMIGDAMPERFGLVLDGWTHGTEHYMAVYGLNKRLANLLGVPLIGCASHRLNLAVRNYLEPQDSILEEVQQLMRKLRTLKQAAKLRAKTPLAAVLRQDTHWSSTFSMLKRYFRLRPFISADDEELADFLPSRSTHPKLETLLASLRDVESVSKHLQGDGLTLLDARVLFDELLKSHPSFAKYLVHSAVFEQAVVKVLDDQAALLTDDEVAALEPFKRTQTHVEGVDCTPADKEGFAVLALKRRKVAAAPATYEQLNAIPPTSNMVERLFSIARAMLRHERHRLSPMMLEMILFLKINSSYWDVATVEQCL</sequence>
<dbReference type="InterPro" id="IPR012337">
    <property type="entry name" value="RNaseH-like_sf"/>
</dbReference>
<dbReference type="EMBL" id="JH159160">
    <property type="protein sequence ID" value="EGZ09185.1"/>
    <property type="molecule type" value="Genomic_DNA"/>
</dbReference>
<dbReference type="InParanoid" id="G5A780"/>
<proteinExistence type="predicted"/>
<gene>
    <name evidence="1" type="ORF">PHYSODRAFT_525912</name>
</gene>